<organism evidence="3 4">
    <name type="scientific">Stylosanthes scabra</name>
    <dbReference type="NCBI Taxonomy" id="79078"/>
    <lineage>
        <taxon>Eukaryota</taxon>
        <taxon>Viridiplantae</taxon>
        <taxon>Streptophyta</taxon>
        <taxon>Embryophyta</taxon>
        <taxon>Tracheophyta</taxon>
        <taxon>Spermatophyta</taxon>
        <taxon>Magnoliopsida</taxon>
        <taxon>eudicotyledons</taxon>
        <taxon>Gunneridae</taxon>
        <taxon>Pentapetalae</taxon>
        <taxon>rosids</taxon>
        <taxon>fabids</taxon>
        <taxon>Fabales</taxon>
        <taxon>Fabaceae</taxon>
        <taxon>Papilionoideae</taxon>
        <taxon>50 kb inversion clade</taxon>
        <taxon>dalbergioids sensu lato</taxon>
        <taxon>Dalbergieae</taxon>
        <taxon>Pterocarpus clade</taxon>
        <taxon>Stylosanthes</taxon>
    </lineage>
</organism>
<dbReference type="PANTHER" id="PTHR12302:SF2">
    <property type="entry name" value="STAPHYLOCOCCAL NUCLEASE DOMAIN-CONTAINING PROTEIN 1"/>
    <property type="match status" value="1"/>
</dbReference>
<protein>
    <submittedName>
        <fullName evidence="3">Translin-1</fullName>
    </submittedName>
</protein>
<dbReference type="Gene3D" id="2.40.50.90">
    <property type="match status" value="1"/>
</dbReference>
<comment type="caution">
    <text evidence="3">The sequence shown here is derived from an EMBL/GenBank/DDBJ whole genome shotgun (WGS) entry which is preliminary data.</text>
</comment>
<evidence type="ECO:0000256" key="1">
    <source>
        <dbReference type="SAM" id="MobiDB-lite"/>
    </source>
</evidence>
<reference evidence="3 4" key="1">
    <citation type="journal article" date="2023" name="Plants (Basel)">
        <title>Bridging the Gap: Combining Genomics and Transcriptomics Approaches to Understand Stylosanthes scabra, an Orphan Legume from the Brazilian Caatinga.</title>
        <authorList>
            <person name="Ferreira-Neto J.R.C."/>
            <person name="da Silva M.D."/>
            <person name="Binneck E."/>
            <person name="de Melo N.F."/>
            <person name="da Silva R.H."/>
            <person name="de Melo A.L.T.M."/>
            <person name="Pandolfi V."/>
            <person name="Bustamante F.O."/>
            <person name="Brasileiro-Vidal A.C."/>
            <person name="Benko-Iseppon A.M."/>
        </authorList>
    </citation>
    <scope>NUCLEOTIDE SEQUENCE [LARGE SCALE GENOMIC DNA]</scope>
    <source>
        <tissue evidence="3">Leaves</tissue>
    </source>
</reference>
<dbReference type="PANTHER" id="PTHR12302">
    <property type="entry name" value="EBNA2 BINDING PROTEIN P100"/>
    <property type="match status" value="1"/>
</dbReference>
<accession>A0ABU6V8A7</accession>
<evidence type="ECO:0000259" key="2">
    <source>
        <dbReference type="PROSITE" id="PS50830"/>
    </source>
</evidence>
<dbReference type="InterPro" id="IPR035437">
    <property type="entry name" value="SNase_OB-fold_sf"/>
</dbReference>
<dbReference type="InterPro" id="IPR016071">
    <property type="entry name" value="Staphylococal_nuclease_OB-fold"/>
</dbReference>
<feature type="domain" description="TNase-like" evidence="2">
    <location>
        <begin position="1"/>
        <end position="112"/>
    </location>
</feature>
<evidence type="ECO:0000313" key="4">
    <source>
        <dbReference type="Proteomes" id="UP001341840"/>
    </source>
</evidence>
<proteinExistence type="predicted"/>
<dbReference type="EMBL" id="JASCZI010151056">
    <property type="protein sequence ID" value="MED6168153.1"/>
    <property type="molecule type" value="Genomic_DNA"/>
</dbReference>
<dbReference type="PROSITE" id="PS50830">
    <property type="entry name" value="TNASE_3"/>
    <property type="match status" value="1"/>
</dbReference>
<gene>
    <name evidence="3" type="primary">TSN1_3</name>
    <name evidence="3" type="ORF">PIB30_117395</name>
</gene>
<evidence type="ECO:0000313" key="3">
    <source>
        <dbReference type="EMBL" id="MED6168153.1"/>
    </source>
</evidence>
<feature type="region of interest" description="Disordered" evidence="1">
    <location>
        <begin position="99"/>
        <end position="133"/>
    </location>
</feature>
<dbReference type="SUPFAM" id="SSF50199">
    <property type="entry name" value="Staphylococcal nuclease"/>
    <property type="match status" value="1"/>
</dbReference>
<name>A0ABU6V8A7_9FABA</name>
<keyword evidence="4" id="KW-1185">Reference proteome</keyword>
<sequence>MKVPNLEDDFGQEAAEYLSELTLSSGKEFRAKVEEKDTSGGKTKGQGTGTVLAVTLVAVDTEISVNAAMLQEGLARLEKRNRWDRRERQQALDNLEKFQAEAKTSRRGMWQYGDIQSDDEDTAPPARKSGGRK</sequence>
<dbReference type="Pfam" id="PF00565">
    <property type="entry name" value="SNase"/>
    <property type="match status" value="1"/>
</dbReference>
<dbReference type="Proteomes" id="UP001341840">
    <property type="component" value="Unassembled WGS sequence"/>
</dbReference>